<gene>
    <name evidence="1" type="ORF">BOH78_2462</name>
</gene>
<evidence type="ECO:0000313" key="2">
    <source>
        <dbReference type="Proteomes" id="UP000189274"/>
    </source>
</evidence>
<proteinExistence type="predicted"/>
<dbReference type="EMBL" id="MQVM01000010">
    <property type="protein sequence ID" value="ONH74308.1"/>
    <property type="molecule type" value="Genomic_DNA"/>
</dbReference>
<dbReference type="VEuPathDB" id="FungiDB:C5L36_0A10850"/>
<sequence length="126" mass="14786">MSSVILKIIGLFVRLPFETLYARAQVNYLLTNRKELPEIMRVEREDMCIEFGGYYGYLSTLYYIVMGSRPLTYEGQSLEVSVEKDEENKGFKAIFRGWKVGLLRLVSSYCLKLLKDERFSINEEKF</sequence>
<comment type="caution">
    <text evidence="1">The sequence shown here is derived from an EMBL/GenBank/DDBJ whole genome shotgun (WGS) entry which is preliminary data.</text>
</comment>
<name>A0A1V2LM83_PICKU</name>
<dbReference type="AlphaFoldDB" id="A0A1V2LM83"/>
<dbReference type="Proteomes" id="UP000189274">
    <property type="component" value="Unassembled WGS sequence"/>
</dbReference>
<reference evidence="2" key="1">
    <citation type="journal article" date="2017" name="Genome Announc.">
        <title>Genome sequences of Cyberlindnera fabianii 65, Pichia kudriavzevii 129, and Saccharomyces cerevisiae 131 isolated from fermented masau fruits in Zimbabwe.</title>
        <authorList>
            <person name="van Rijswijck I.M.H."/>
            <person name="Derks M.F.L."/>
            <person name="Abee T."/>
            <person name="de Ridder D."/>
            <person name="Smid E.J."/>
        </authorList>
    </citation>
    <scope>NUCLEOTIDE SEQUENCE [LARGE SCALE GENOMIC DNA]</scope>
    <source>
        <strain evidence="2">129</strain>
    </source>
</reference>
<accession>A0A1V2LM83</accession>
<protein>
    <submittedName>
        <fullName evidence="1">Mitochondrial fusion and transport protein UGO1</fullName>
    </submittedName>
</protein>
<evidence type="ECO:0000313" key="1">
    <source>
        <dbReference type="EMBL" id="ONH74308.1"/>
    </source>
</evidence>
<organism evidence="1 2">
    <name type="scientific">Pichia kudriavzevii</name>
    <name type="common">Yeast</name>
    <name type="synonym">Issatchenkia orientalis</name>
    <dbReference type="NCBI Taxonomy" id="4909"/>
    <lineage>
        <taxon>Eukaryota</taxon>
        <taxon>Fungi</taxon>
        <taxon>Dikarya</taxon>
        <taxon>Ascomycota</taxon>
        <taxon>Saccharomycotina</taxon>
        <taxon>Pichiomycetes</taxon>
        <taxon>Pichiales</taxon>
        <taxon>Pichiaceae</taxon>
        <taxon>Pichia</taxon>
    </lineage>
</organism>